<evidence type="ECO:0000256" key="4">
    <source>
        <dbReference type="ARBA" id="ARBA00069124"/>
    </source>
</evidence>
<reference evidence="8 9" key="1">
    <citation type="submission" date="2016-10" db="EMBL/GenBank/DDBJ databases">
        <title>Chromobacterium muskegensis sp. nov., an insecticidal bacterium isolated from Sphagnum bogs.</title>
        <authorList>
            <person name="Sparks M.E."/>
            <person name="Blackburn M.B."/>
            <person name="Gundersen-Rindal D.E."/>
            <person name="Mitchell A."/>
            <person name="Farrar R."/>
            <person name="Kuhar D."/>
        </authorList>
    </citation>
    <scope>NUCLEOTIDE SEQUENCE [LARGE SCALE GENOMIC DNA]</scope>
    <source>
        <strain evidence="8 9">21-1</strain>
    </source>
</reference>
<sequence>MTIALALHGGAGTLRRSDMDAELERAYRAGLEQALEAGHAVLRGGGSALDAVCAAVCALEDDPLFNAGRGSVFNLDGKQEMEAGVMDGSRQDAGSVAGLAAVQNPVLLARAVMERTPHVTLGYAAAEDFARREGLEMRPPEYFHTDKRWQALLAEKERLANGGSDEDISEDRKHGTVGAVALDAQGRLAAATSTGGRTAKWPGRIGDTPVIGAGTWADAYCAVSATGHGEYFVRAAAGYEISARVRHLDETLSQACDAVVYGQLLTMGGTGGVVAVDRYGRVALPFNCEGMYRAAIDGAGLRTVAIYRSED</sequence>
<proteinExistence type="predicted"/>
<dbReference type="SUPFAM" id="SSF56235">
    <property type="entry name" value="N-terminal nucleophile aminohydrolases (Ntn hydrolases)"/>
    <property type="match status" value="1"/>
</dbReference>
<dbReference type="EMBL" id="CP017707">
    <property type="protein sequence ID" value="AOZ51576.1"/>
    <property type="molecule type" value="Genomic_DNA"/>
</dbReference>
<evidence type="ECO:0000256" key="3">
    <source>
        <dbReference type="ARBA" id="ARBA00022813"/>
    </source>
</evidence>
<feature type="site" description="Cleavage; by autolysis" evidence="7">
    <location>
        <begin position="175"/>
        <end position="176"/>
    </location>
</feature>
<feature type="active site" description="Nucleophile" evidence="5">
    <location>
        <position position="176"/>
    </location>
</feature>
<feature type="binding site" evidence="6">
    <location>
        <begin position="226"/>
        <end position="229"/>
    </location>
    <ligand>
        <name>substrate</name>
    </ligand>
</feature>
<feature type="binding site" evidence="6">
    <location>
        <begin position="204"/>
        <end position="207"/>
    </location>
    <ligand>
        <name>substrate</name>
    </ligand>
</feature>
<dbReference type="GO" id="GO:0016811">
    <property type="term" value="F:hydrolase activity, acting on carbon-nitrogen (but not peptide) bonds, in linear amides"/>
    <property type="evidence" value="ECO:0007669"/>
    <property type="project" value="UniProtKB-ARBA"/>
</dbReference>
<evidence type="ECO:0000256" key="5">
    <source>
        <dbReference type="PIRSR" id="PIRSR600246-1"/>
    </source>
</evidence>
<dbReference type="InterPro" id="IPR029055">
    <property type="entry name" value="Ntn_hydrolases_N"/>
</dbReference>
<keyword evidence="2" id="KW-0378">Hydrolase</keyword>
<evidence type="ECO:0000256" key="2">
    <source>
        <dbReference type="ARBA" id="ARBA00022801"/>
    </source>
</evidence>
<evidence type="ECO:0000256" key="7">
    <source>
        <dbReference type="PIRSR" id="PIRSR600246-3"/>
    </source>
</evidence>
<dbReference type="CDD" id="cd04701">
    <property type="entry name" value="Asparaginase_2"/>
    <property type="match status" value="1"/>
</dbReference>
<dbReference type="InterPro" id="IPR000246">
    <property type="entry name" value="Peptidase_T2"/>
</dbReference>
<evidence type="ECO:0000256" key="6">
    <source>
        <dbReference type="PIRSR" id="PIRSR600246-2"/>
    </source>
</evidence>
<dbReference type="Gene3D" id="3.60.20.30">
    <property type="entry name" value="(Glycosyl)asparaginase"/>
    <property type="match status" value="1"/>
</dbReference>
<dbReference type="Pfam" id="PF01112">
    <property type="entry name" value="Asparaginase_2"/>
    <property type="match status" value="1"/>
</dbReference>
<dbReference type="RefSeq" id="WP_070980711.1">
    <property type="nucleotide sequence ID" value="NZ_CP017707.1"/>
</dbReference>
<dbReference type="GO" id="GO:0008233">
    <property type="term" value="F:peptidase activity"/>
    <property type="evidence" value="ECO:0007669"/>
    <property type="project" value="UniProtKB-KW"/>
</dbReference>
<keyword evidence="3" id="KW-0068">Autocatalytic cleavage</keyword>
<dbReference type="Proteomes" id="UP000178776">
    <property type="component" value="Chromosome"/>
</dbReference>
<dbReference type="GeneID" id="68842963"/>
<dbReference type="AlphaFoldDB" id="A0A1D9LJY9"/>
<accession>A0A1D9LJY9</accession>
<gene>
    <name evidence="8" type="ORF">BKX93_17290</name>
</gene>
<name>A0A1D9LJY9_9NEIS</name>
<dbReference type="GO" id="GO:0006508">
    <property type="term" value="P:proteolysis"/>
    <property type="evidence" value="ECO:0007669"/>
    <property type="project" value="UniProtKB-KW"/>
</dbReference>
<evidence type="ECO:0000313" key="9">
    <source>
        <dbReference type="Proteomes" id="UP000178776"/>
    </source>
</evidence>
<protein>
    <recommendedName>
        <fullName evidence="4">Isoaspartyl peptidase</fullName>
    </recommendedName>
</protein>
<dbReference type="PANTHER" id="PTHR10188">
    <property type="entry name" value="L-ASPARAGINASE"/>
    <property type="match status" value="1"/>
</dbReference>
<keyword evidence="1" id="KW-0645">Protease</keyword>
<evidence type="ECO:0000256" key="1">
    <source>
        <dbReference type="ARBA" id="ARBA00022670"/>
    </source>
</evidence>
<dbReference type="KEGG" id="cvc:BKX93_17290"/>
<dbReference type="PANTHER" id="PTHR10188:SF6">
    <property type="entry name" value="N(4)-(BETA-N-ACETYLGLUCOSAMINYL)-L-ASPARAGINASE"/>
    <property type="match status" value="1"/>
</dbReference>
<organism evidence="8 9">
    <name type="scientific">Chromobacterium vaccinii</name>
    <dbReference type="NCBI Taxonomy" id="1108595"/>
    <lineage>
        <taxon>Bacteria</taxon>
        <taxon>Pseudomonadati</taxon>
        <taxon>Pseudomonadota</taxon>
        <taxon>Betaproteobacteria</taxon>
        <taxon>Neisseriales</taxon>
        <taxon>Chromobacteriaceae</taxon>
        <taxon>Chromobacterium</taxon>
    </lineage>
</organism>
<evidence type="ECO:0000313" key="8">
    <source>
        <dbReference type="EMBL" id="AOZ51576.1"/>
    </source>
</evidence>
<dbReference type="FunFam" id="3.60.20.30:FF:000001">
    <property type="entry name" value="Isoaspartyl peptidase/L-asparaginase"/>
    <property type="match status" value="1"/>
</dbReference>
<dbReference type="STRING" id="1108595.BKX93_17290"/>